<proteinExistence type="predicted"/>
<dbReference type="Proteomes" id="UP000828390">
    <property type="component" value="Unassembled WGS sequence"/>
</dbReference>
<sequence length="110" mass="12833">MHLECKDIDVSHRLGKYILNKNRQVIVKFVRLQTKIDVIKRVVLLKGTGIYINGDLTKTNAELLVSLRLKEPGRVEKAWSYEGKLFVRYNGRERNGHVHCNQYQGWLSKP</sequence>
<reference evidence="1" key="1">
    <citation type="journal article" date="2019" name="bioRxiv">
        <title>The Genome of the Zebra Mussel, Dreissena polymorpha: A Resource for Invasive Species Research.</title>
        <authorList>
            <person name="McCartney M.A."/>
            <person name="Auch B."/>
            <person name="Kono T."/>
            <person name="Mallez S."/>
            <person name="Zhang Y."/>
            <person name="Obille A."/>
            <person name="Becker A."/>
            <person name="Abrahante J.E."/>
            <person name="Garbe J."/>
            <person name="Badalamenti J.P."/>
            <person name="Herman A."/>
            <person name="Mangelson H."/>
            <person name="Liachko I."/>
            <person name="Sullivan S."/>
            <person name="Sone E.D."/>
            <person name="Koren S."/>
            <person name="Silverstein K.A.T."/>
            <person name="Beckman K.B."/>
            <person name="Gohl D.M."/>
        </authorList>
    </citation>
    <scope>NUCLEOTIDE SEQUENCE</scope>
    <source>
        <strain evidence="1">Duluth1</strain>
        <tissue evidence="1">Whole animal</tissue>
    </source>
</reference>
<keyword evidence="2" id="KW-1185">Reference proteome</keyword>
<comment type="caution">
    <text evidence="1">The sequence shown here is derived from an EMBL/GenBank/DDBJ whole genome shotgun (WGS) entry which is preliminary data.</text>
</comment>
<dbReference type="AlphaFoldDB" id="A0A9D4F6Z3"/>
<evidence type="ECO:0000313" key="2">
    <source>
        <dbReference type="Proteomes" id="UP000828390"/>
    </source>
</evidence>
<protein>
    <submittedName>
        <fullName evidence="1">Uncharacterized protein</fullName>
    </submittedName>
</protein>
<dbReference type="EMBL" id="JAIWYP010000008">
    <property type="protein sequence ID" value="KAH3790472.1"/>
    <property type="molecule type" value="Genomic_DNA"/>
</dbReference>
<accession>A0A9D4F6Z3</accession>
<name>A0A9D4F6Z3_DREPO</name>
<reference evidence="1" key="2">
    <citation type="submission" date="2020-11" db="EMBL/GenBank/DDBJ databases">
        <authorList>
            <person name="McCartney M.A."/>
            <person name="Auch B."/>
            <person name="Kono T."/>
            <person name="Mallez S."/>
            <person name="Becker A."/>
            <person name="Gohl D.M."/>
            <person name="Silverstein K.A.T."/>
            <person name="Koren S."/>
            <person name="Bechman K.B."/>
            <person name="Herman A."/>
            <person name="Abrahante J.E."/>
            <person name="Garbe J."/>
        </authorList>
    </citation>
    <scope>NUCLEOTIDE SEQUENCE</scope>
    <source>
        <strain evidence="1">Duluth1</strain>
        <tissue evidence="1">Whole animal</tissue>
    </source>
</reference>
<organism evidence="1 2">
    <name type="scientific">Dreissena polymorpha</name>
    <name type="common">Zebra mussel</name>
    <name type="synonym">Mytilus polymorpha</name>
    <dbReference type="NCBI Taxonomy" id="45954"/>
    <lineage>
        <taxon>Eukaryota</taxon>
        <taxon>Metazoa</taxon>
        <taxon>Spiralia</taxon>
        <taxon>Lophotrochozoa</taxon>
        <taxon>Mollusca</taxon>
        <taxon>Bivalvia</taxon>
        <taxon>Autobranchia</taxon>
        <taxon>Heteroconchia</taxon>
        <taxon>Euheterodonta</taxon>
        <taxon>Imparidentia</taxon>
        <taxon>Neoheterodontei</taxon>
        <taxon>Myida</taxon>
        <taxon>Dreissenoidea</taxon>
        <taxon>Dreissenidae</taxon>
        <taxon>Dreissena</taxon>
    </lineage>
</organism>
<evidence type="ECO:0000313" key="1">
    <source>
        <dbReference type="EMBL" id="KAH3790472.1"/>
    </source>
</evidence>
<gene>
    <name evidence="1" type="ORF">DPMN_168674</name>
</gene>